<protein>
    <submittedName>
        <fullName evidence="5">Rossmann-like alpha/beta/alpha sandwich fold, Cysteinyl-tRNA synthetase/mycothiol ligase</fullName>
    </submittedName>
</protein>
<dbReference type="Gene3D" id="3.40.50.620">
    <property type="entry name" value="HUPs"/>
    <property type="match status" value="1"/>
</dbReference>
<evidence type="ECO:0000313" key="6">
    <source>
        <dbReference type="Proteomes" id="UP000245207"/>
    </source>
</evidence>
<dbReference type="Proteomes" id="UP000245207">
    <property type="component" value="Unassembled WGS sequence"/>
</dbReference>
<reference evidence="5 6" key="1">
    <citation type="journal article" date="2018" name="Mol. Plant">
        <title>The genome of Artemisia annua provides insight into the evolution of Asteraceae family and artemisinin biosynthesis.</title>
        <authorList>
            <person name="Shen Q."/>
            <person name="Zhang L."/>
            <person name="Liao Z."/>
            <person name="Wang S."/>
            <person name="Yan T."/>
            <person name="Shi P."/>
            <person name="Liu M."/>
            <person name="Fu X."/>
            <person name="Pan Q."/>
            <person name="Wang Y."/>
            <person name="Lv Z."/>
            <person name="Lu X."/>
            <person name="Zhang F."/>
            <person name="Jiang W."/>
            <person name="Ma Y."/>
            <person name="Chen M."/>
            <person name="Hao X."/>
            <person name="Li L."/>
            <person name="Tang Y."/>
            <person name="Lv G."/>
            <person name="Zhou Y."/>
            <person name="Sun X."/>
            <person name="Brodelius P.E."/>
            <person name="Rose J.K.C."/>
            <person name="Tang K."/>
        </authorList>
    </citation>
    <scope>NUCLEOTIDE SEQUENCE [LARGE SCALE GENOMIC DNA]</scope>
    <source>
        <strain evidence="6">cv. Huhao1</strain>
        <tissue evidence="5">Leaf</tissue>
    </source>
</reference>
<dbReference type="AlphaFoldDB" id="A0A2U1P3I8"/>
<keyword evidence="1 5" id="KW-0436">Ligase</keyword>
<dbReference type="GO" id="GO:0004817">
    <property type="term" value="F:cysteine-tRNA ligase activity"/>
    <property type="evidence" value="ECO:0007669"/>
    <property type="project" value="TreeGrafter"/>
</dbReference>
<evidence type="ECO:0000313" key="5">
    <source>
        <dbReference type="EMBL" id="PWA80308.1"/>
    </source>
</evidence>
<gene>
    <name evidence="5" type="ORF">CTI12_AA196940</name>
</gene>
<dbReference type="InterPro" id="IPR014729">
    <property type="entry name" value="Rossmann-like_a/b/a_fold"/>
</dbReference>
<sequence length="292" mass="33178">MLKGKCGYMCVGITPYDYSHMGHARAYVFFDLLHRHLKDYLGYQVKYVRNFTDIDDKIIKRANGGDPLALSARFSQEFLTDMADLQCLPPTEQPRVSDHMDQIKDMIAKIINNGCAYVVEGDVYFSVKSSPNYGCLSGRNSEDNRAGERIVIDPRKKNPADFALWKVANWQVLTRLGHFIETSGATMPRKARKCVKIAKEIGDRRFGKAYIGDLNAYDEMIKEVHCRIEERHAIISELKTFVGGPILDECLEDLKEAEQEDFADIGRLLQMSYAAAIKVGQKSRIINKLKKV</sequence>
<dbReference type="PANTHER" id="PTHR10890">
    <property type="entry name" value="CYSTEINYL-TRNA SYNTHETASE"/>
    <property type="match status" value="1"/>
</dbReference>
<feature type="domain" description="tRNA synthetases class I catalytic" evidence="4">
    <location>
        <begin position="8"/>
        <end position="168"/>
    </location>
</feature>
<proteinExistence type="predicted"/>
<dbReference type="InterPro" id="IPR032678">
    <property type="entry name" value="tRNA-synt_1_cat_dom"/>
</dbReference>
<dbReference type="InterPro" id="IPR024909">
    <property type="entry name" value="Cys-tRNA/MSH_ligase"/>
</dbReference>
<dbReference type="GO" id="GO:0005737">
    <property type="term" value="C:cytoplasm"/>
    <property type="evidence" value="ECO:0007669"/>
    <property type="project" value="TreeGrafter"/>
</dbReference>
<evidence type="ECO:0000256" key="2">
    <source>
        <dbReference type="ARBA" id="ARBA00022741"/>
    </source>
</evidence>
<comment type="caution">
    <text evidence="5">The sequence shown here is derived from an EMBL/GenBank/DDBJ whole genome shotgun (WGS) entry which is preliminary data.</text>
</comment>
<dbReference type="EMBL" id="PKPP01001739">
    <property type="protein sequence ID" value="PWA80308.1"/>
    <property type="molecule type" value="Genomic_DNA"/>
</dbReference>
<keyword evidence="2" id="KW-0547">Nucleotide-binding</keyword>
<dbReference type="GO" id="GO:0005524">
    <property type="term" value="F:ATP binding"/>
    <property type="evidence" value="ECO:0007669"/>
    <property type="project" value="UniProtKB-KW"/>
</dbReference>
<evidence type="ECO:0000259" key="4">
    <source>
        <dbReference type="Pfam" id="PF01406"/>
    </source>
</evidence>
<evidence type="ECO:0000256" key="1">
    <source>
        <dbReference type="ARBA" id="ARBA00022598"/>
    </source>
</evidence>
<dbReference type="PANTHER" id="PTHR10890:SF26">
    <property type="entry name" value="CYSTEINE--TRNA LIGASE 1, CYTOPLASMIC-RELATED"/>
    <property type="match status" value="1"/>
</dbReference>
<dbReference type="Pfam" id="PF01406">
    <property type="entry name" value="tRNA-synt_1e"/>
    <property type="match status" value="1"/>
</dbReference>
<organism evidence="5 6">
    <name type="scientific">Artemisia annua</name>
    <name type="common">Sweet wormwood</name>
    <dbReference type="NCBI Taxonomy" id="35608"/>
    <lineage>
        <taxon>Eukaryota</taxon>
        <taxon>Viridiplantae</taxon>
        <taxon>Streptophyta</taxon>
        <taxon>Embryophyta</taxon>
        <taxon>Tracheophyta</taxon>
        <taxon>Spermatophyta</taxon>
        <taxon>Magnoliopsida</taxon>
        <taxon>eudicotyledons</taxon>
        <taxon>Gunneridae</taxon>
        <taxon>Pentapetalae</taxon>
        <taxon>asterids</taxon>
        <taxon>campanulids</taxon>
        <taxon>Asterales</taxon>
        <taxon>Asteraceae</taxon>
        <taxon>Asteroideae</taxon>
        <taxon>Anthemideae</taxon>
        <taxon>Artemisiinae</taxon>
        <taxon>Artemisia</taxon>
    </lineage>
</organism>
<dbReference type="SUPFAM" id="SSF52374">
    <property type="entry name" value="Nucleotidylyl transferase"/>
    <property type="match status" value="1"/>
</dbReference>
<accession>A0A2U1P3I8</accession>
<dbReference type="GO" id="GO:0006423">
    <property type="term" value="P:cysteinyl-tRNA aminoacylation"/>
    <property type="evidence" value="ECO:0007669"/>
    <property type="project" value="TreeGrafter"/>
</dbReference>
<keyword evidence="6" id="KW-1185">Reference proteome</keyword>
<dbReference type="STRING" id="35608.A0A2U1P3I8"/>
<keyword evidence="3" id="KW-0067">ATP-binding</keyword>
<dbReference type="OrthoDB" id="438179at2759"/>
<name>A0A2U1P3I8_ARTAN</name>
<evidence type="ECO:0000256" key="3">
    <source>
        <dbReference type="ARBA" id="ARBA00022840"/>
    </source>
</evidence>
<keyword evidence="5" id="KW-0030">Aminoacyl-tRNA synthetase</keyword>